<dbReference type="Gene3D" id="3.30.565.10">
    <property type="entry name" value="Histidine kinase-like ATPase, C-terminal domain"/>
    <property type="match status" value="1"/>
</dbReference>
<evidence type="ECO:0000313" key="3">
    <source>
        <dbReference type="EMBL" id="MDP9867726.1"/>
    </source>
</evidence>
<keyword evidence="1" id="KW-0723">Serine/threonine-protein kinase</keyword>
<dbReference type="InterPro" id="IPR050267">
    <property type="entry name" value="Anti-sigma-factor_SerPK"/>
</dbReference>
<organism evidence="3 4">
    <name type="scientific">Streptosporangium brasiliense</name>
    <dbReference type="NCBI Taxonomy" id="47480"/>
    <lineage>
        <taxon>Bacteria</taxon>
        <taxon>Bacillati</taxon>
        <taxon>Actinomycetota</taxon>
        <taxon>Actinomycetes</taxon>
        <taxon>Streptosporangiales</taxon>
        <taxon>Streptosporangiaceae</taxon>
        <taxon>Streptosporangium</taxon>
    </lineage>
</organism>
<sequence length="193" mass="21252">MTGHQRHQARATPIQTEIGGWERWLSMLDHLLPPSGLPPWADGDSHVDQLQMAVRSLRHDPRAARTAREFASAALRSWELACLIDDTGVVVSELVTNAVRHGVRDGVNGHRGQEVRVILCHTGRSVLCAVTDPSDQGPSLREPDFEAENGRGLQLVQGVSEMWGWAPLESRGKAVWAAFSLPPRTGRHLEACH</sequence>
<proteinExistence type="predicted"/>
<keyword evidence="1" id="KW-0808">Transferase</keyword>
<keyword evidence="4" id="KW-1185">Reference proteome</keyword>
<dbReference type="SUPFAM" id="SSF55874">
    <property type="entry name" value="ATPase domain of HSP90 chaperone/DNA topoisomerase II/histidine kinase"/>
    <property type="match status" value="1"/>
</dbReference>
<evidence type="ECO:0000259" key="2">
    <source>
        <dbReference type="Pfam" id="PF13581"/>
    </source>
</evidence>
<dbReference type="Pfam" id="PF13581">
    <property type="entry name" value="HATPase_c_2"/>
    <property type="match status" value="1"/>
</dbReference>
<dbReference type="EMBL" id="JAUSRB010000002">
    <property type="protein sequence ID" value="MDP9867726.1"/>
    <property type="molecule type" value="Genomic_DNA"/>
</dbReference>
<evidence type="ECO:0000313" key="4">
    <source>
        <dbReference type="Proteomes" id="UP001230426"/>
    </source>
</evidence>
<name>A0ABT9RFV5_9ACTN</name>
<dbReference type="RefSeq" id="WP_306869689.1">
    <property type="nucleotide sequence ID" value="NZ_JAUSRB010000002.1"/>
</dbReference>
<dbReference type="PANTHER" id="PTHR35526:SF3">
    <property type="entry name" value="ANTI-SIGMA-F FACTOR RSBW"/>
    <property type="match status" value="1"/>
</dbReference>
<dbReference type="InterPro" id="IPR036890">
    <property type="entry name" value="HATPase_C_sf"/>
</dbReference>
<feature type="domain" description="Histidine kinase/HSP90-like ATPase" evidence="2">
    <location>
        <begin position="59"/>
        <end position="163"/>
    </location>
</feature>
<accession>A0ABT9RFV5</accession>
<gene>
    <name evidence="3" type="ORF">J2S55_006992</name>
</gene>
<dbReference type="Proteomes" id="UP001230426">
    <property type="component" value="Unassembled WGS sequence"/>
</dbReference>
<dbReference type="InterPro" id="IPR003594">
    <property type="entry name" value="HATPase_dom"/>
</dbReference>
<comment type="caution">
    <text evidence="3">The sequence shown here is derived from an EMBL/GenBank/DDBJ whole genome shotgun (WGS) entry which is preliminary data.</text>
</comment>
<dbReference type="CDD" id="cd16936">
    <property type="entry name" value="HATPase_RsbW-like"/>
    <property type="match status" value="1"/>
</dbReference>
<dbReference type="PANTHER" id="PTHR35526">
    <property type="entry name" value="ANTI-SIGMA-F FACTOR RSBW-RELATED"/>
    <property type="match status" value="1"/>
</dbReference>
<keyword evidence="1" id="KW-0418">Kinase</keyword>
<evidence type="ECO:0000256" key="1">
    <source>
        <dbReference type="ARBA" id="ARBA00022527"/>
    </source>
</evidence>
<reference evidence="3 4" key="1">
    <citation type="submission" date="2023-07" db="EMBL/GenBank/DDBJ databases">
        <title>Sequencing the genomes of 1000 actinobacteria strains.</title>
        <authorList>
            <person name="Klenk H.-P."/>
        </authorList>
    </citation>
    <scope>NUCLEOTIDE SEQUENCE [LARGE SCALE GENOMIC DNA]</scope>
    <source>
        <strain evidence="3 4">DSM 44109</strain>
    </source>
</reference>
<protein>
    <submittedName>
        <fullName evidence="3">Anti-sigma regulatory factor (Ser/Thr protein kinase)</fullName>
    </submittedName>
</protein>